<accession>A0ABW6F3I1</accession>
<keyword evidence="2" id="KW-0805">Transcription regulation</keyword>
<dbReference type="InterPro" id="IPR009061">
    <property type="entry name" value="DNA-bd_dom_put_sf"/>
</dbReference>
<dbReference type="Proteomes" id="UP001598352">
    <property type="component" value="Unassembled WGS sequence"/>
</dbReference>
<sequence>MRIGELSRRSGVPVPTIKYYLREGLLAAGELTSPNQAHYGPGHERRLRLIRALLDVGGLPLAAIGEVLRAMDDPGQPVHKVLGAAADRVTPTGGEAAGPDLEDAREEVAELVRRRGWQADERGTAAESLAGVLCALRRAGHGGYIDLLDVYADAAEPIARADLDYVQRRVAREDLVESVVVGTVLGEAMFGALRRLAHIDVSFRRFESPEHLSGPVGPGGSAGSGGGGEAAGGAGGARGAEGSDAAEGPGDPEGSGGAERAGGAEVGPPGA</sequence>
<gene>
    <name evidence="7" type="ORF">ACFWOQ_16815</name>
</gene>
<feature type="compositionally biased region" description="Gly residues" evidence="5">
    <location>
        <begin position="216"/>
        <end position="239"/>
    </location>
</feature>
<dbReference type="InterPro" id="IPR000551">
    <property type="entry name" value="MerR-type_HTH_dom"/>
</dbReference>
<dbReference type="PANTHER" id="PTHR30204:SF69">
    <property type="entry name" value="MERR-FAMILY TRANSCRIPTIONAL REGULATOR"/>
    <property type="match status" value="1"/>
</dbReference>
<evidence type="ECO:0000259" key="6">
    <source>
        <dbReference type="PROSITE" id="PS50937"/>
    </source>
</evidence>
<dbReference type="Gene3D" id="1.10.1660.10">
    <property type="match status" value="1"/>
</dbReference>
<comment type="caution">
    <text evidence="7">The sequence shown here is derived from an EMBL/GenBank/DDBJ whole genome shotgun (WGS) entry which is preliminary data.</text>
</comment>
<dbReference type="SUPFAM" id="SSF46955">
    <property type="entry name" value="Putative DNA-binding domain"/>
    <property type="match status" value="1"/>
</dbReference>
<keyword evidence="4" id="KW-0804">Transcription</keyword>
<dbReference type="InterPro" id="IPR047057">
    <property type="entry name" value="MerR_fam"/>
</dbReference>
<feature type="compositionally biased region" description="Low complexity" evidence="5">
    <location>
        <begin position="261"/>
        <end position="271"/>
    </location>
</feature>
<evidence type="ECO:0000313" key="8">
    <source>
        <dbReference type="Proteomes" id="UP001598352"/>
    </source>
</evidence>
<evidence type="ECO:0000256" key="4">
    <source>
        <dbReference type="ARBA" id="ARBA00023163"/>
    </source>
</evidence>
<dbReference type="RefSeq" id="WP_382773754.1">
    <property type="nucleotide sequence ID" value="NZ_JBHXKZ010000012.1"/>
</dbReference>
<evidence type="ECO:0000256" key="2">
    <source>
        <dbReference type="ARBA" id="ARBA00023015"/>
    </source>
</evidence>
<dbReference type="Pfam" id="PF13411">
    <property type="entry name" value="MerR_1"/>
    <property type="match status" value="1"/>
</dbReference>
<keyword evidence="3" id="KW-0238">DNA-binding</keyword>
<dbReference type="SMART" id="SM00422">
    <property type="entry name" value="HTH_MERR"/>
    <property type="match status" value="1"/>
</dbReference>
<proteinExistence type="predicted"/>
<evidence type="ECO:0000256" key="5">
    <source>
        <dbReference type="SAM" id="MobiDB-lite"/>
    </source>
</evidence>
<keyword evidence="8" id="KW-1185">Reference proteome</keyword>
<feature type="domain" description="HTH merR-type" evidence="6">
    <location>
        <begin position="1"/>
        <end position="70"/>
    </location>
</feature>
<reference evidence="7 8" key="1">
    <citation type="submission" date="2024-09" db="EMBL/GenBank/DDBJ databases">
        <title>The Natural Products Discovery Center: Release of the First 8490 Sequenced Strains for Exploring Actinobacteria Biosynthetic Diversity.</title>
        <authorList>
            <person name="Kalkreuter E."/>
            <person name="Kautsar S.A."/>
            <person name="Yang D."/>
            <person name="Bader C.D."/>
            <person name="Teijaro C.N."/>
            <person name="Fluegel L."/>
            <person name="Davis C.M."/>
            <person name="Simpson J.R."/>
            <person name="Lauterbach L."/>
            <person name="Steele A.D."/>
            <person name="Gui C."/>
            <person name="Meng S."/>
            <person name="Li G."/>
            <person name="Viehrig K."/>
            <person name="Ye F."/>
            <person name="Su P."/>
            <person name="Kiefer A.F."/>
            <person name="Nichols A."/>
            <person name="Cepeda A.J."/>
            <person name="Yan W."/>
            <person name="Fan B."/>
            <person name="Jiang Y."/>
            <person name="Adhikari A."/>
            <person name="Zheng C.-J."/>
            <person name="Schuster L."/>
            <person name="Cowan T.M."/>
            <person name="Smanski M.J."/>
            <person name="Chevrette M.G."/>
            <person name="De Carvalho L.P.S."/>
            <person name="Shen B."/>
        </authorList>
    </citation>
    <scope>NUCLEOTIDE SEQUENCE [LARGE SCALE GENOMIC DNA]</scope>
    <source>
        <strain evidence="7 8">NPDC058428</strain>
    </source>
</reference>
<dbReference type="PROSITE" id="PS50937">
    <property type="entry name" value="HTH_MERR_2"/>
    <property type="match status" value="1"/>
</dbReference>
<organism evidence="7 8">
    <name type="scientific">Streptomyces rubiginosohelvolus</name>
    <dbReference type="NCBI Taxonomy" id="67362"/>
    <lineage>
        <taxon>Bacteria</taxon>
        <taxon>Bacillati</taxon>
        <taxon>Actinomycetota</taxon>
        <taxon>Actinomycetes</taxon>
        <taxon>Kitasatosporales</taxon>
        <taxon>Streptomycetaceae</taxon>
        <taxon>Streptomyces</taxon>
    </lineage>
</organism>
<dbReference type="PRINTS" id="PR00040">
    <property type="entry name" value="HTHMERR"/>
</dbReference>
<feature type="region of interest" description="Disordered" evidence="5">
    <location>
        <begin position="209"/>
        <end position="271"/>
    </location>
</feature>
<protein>
    <submittedName>
        <fullName evidence="7">MerR family transcriptional regulator</fullName>
    </submittedName>
</protein>
<dbReference type="EMBL" id="JBHXKZ010000012">
    <property type="protein sequence ID" value="MFD4824235.1"/>
    <property type="molecule type" value="Genomic_DNA"/>
</dbReference>
<dbReference type="PANTHER" id="PTHR30204">
    <property type="entry name" value="REDOX-CYCLING DRUG-SENSING TRANSCRIPTIONAL ACTIVATOR SOXR"/>
    <property type="match status" value="1"/>
</dbReference>
<keyword evidence="1" id="KW-0678">Repressor</keyword>
<evidence type="ECO:0000256" key="1">
    <source>
        <dbReference type="ARBA" id="ARBA00022491"/>
    </source>
</evidence>
<name>A0ABW6F3I1_9ACTN</name>
<evidence type="ECO:0000256" key="3">
    <source>
        <dbReference type="ARBA" id="ARBA00023125"/>
    </source>
</evidence>
<evidence type="ECO:0000313" key="7">
    <source>
        <dbReference type="EMBL" id="MFD4824235.1"/>
    </source>
</evidence>
<feature type="compositionally biased region" description="Gly residues" evidence="5">
    <location>
        <begin position="251"/>
        <end position="260"/>
    </location>
</feature>